<accession>A0A0W0F7S4</accession>
<dbReference type="EMBL" id="LATX01002235">
    <property type="protein sequence ID" value="KTB32379.1"/>
    <property type="molecule type" value="Genomic_DNA"/>
</dbReference>
<proteinExistence type="predicted"/>
<dbReference type="AlphaFoldDB" id="A0A0W0F7S4"/>
<evidence type="ECO:0000313" key="1">
    <source>
        <dbReference type="EMBL" id="KTB32379.1"/>
    </source>
</evidence>
<name>A0A0W0F7S4_MONRR</name>
<dbReference type="Proteomes" id="UP000054988">
    <property type="component" value="Unassembled WGS sequence"/>
</dbReference>
<sequence>MSNKLSGRWRTPESLALVLEFGFLA</sequence>
<comment type="caution">
    <text evidence="1">The sequence shown here is derived from an EMBL/GenBank/DDBJ whole genome shotgun (WGS) entry which is preliminary data.</text>
</comment>
<evidence type="ECO:0000313" key="2">
    <source>
        <dbReference type="Proteomes" id="UP000054988"/>
    </source>
</evidence>
<organism evidence="1 2">
    <name type="scientific">Moniliophthora roreri</name>
    <name type="common">Frosty pod rot fungus</name>
    <name type="synonym">Monilia roreri</name>
    <dbReference type="NCBI Taxonomy" id="221103"/>
    <lineage>
        <taxon>Eukaryota</taxon>
        <taxon>Fungi</taxon>
        <taxon>Dikarya</taxon>
        <taxon>Basidiomycota</taxon>
        <taxon>Agaricomycotina</taxon>
        <taxon>Agaricomycetes</taxon>
        <taxon>Agaricomycetidae</taxon>
        <taxon>Agaricales</taxon>
        <taxon>Marasmiineae</taxon>
        <taxon>Marasmiaceae</taxon>
        <taxon>Moniliophthora</taxon>
    </lineage>
</organism>
<gene>
    <name evidence="1" type="ORF">WG66_15045</name>
</gene>
<reference evidence="1 2" key="1">
    <citation type="submission" date="2015-12" db="EMBL/GenBank/DDBJ databases">
        <title>Draft genome sequence of Moniliophthora roreri, the causal agent of frosty pod rot of cacao.</title>
        <authorList>
            <person name="Aime M.C."/>
            <person name="Diaz-Valderrama J.R."/>
            <person name="Kijpornyongpan T."/>
            <person name="Phillips-Mora W."/>
        </authorList>
    </citation>
    <scope>NUCLEOTIDE SEQUENCE [LARGE SCALE GENOMIC DNA]</scope>
    <source>
        <strain evidence="1 2">MCA 2952</strain>
    </source>
</reference>
<protein>
    <submittedName>
        <fullName evidence="1">Uncharacterized protein</fullName>
    </submittedName>
</protein>